<dbReference type="KEGG" id="malk:MalAC0309_1271"/>
<accession>A0A0U5B8F8</accession>
<dbReference type="SUPFAM" id="SSF49879">
    <property type="entry name" value="SMAD/FHA domain"/>
    <property type="match status" value="1"/>
</dbReference>
<reference evidence="3 4" key="2">
    <citation type="submission" date="2016-01" db="EMBL/GenBank/DDBJ databases">
        <title>Microcella alkaliphila JAM AC0309 whole genome shotgun sequence.</title>
        <authorList>
            <person name="Kurata A."/>
            <person name="Hirose Y."/>
            <person name="Kishimoto N."/>
            <person name="Kobayashi T."/>
        </authorList>
    </citation>
    <scope>NUCLEOTIDE SEQUENCE [LARGE SCALE GENOMIC DNA]</scope>
    <source>
        <strain evidence="3 4">JAM AC0309</strain>
    </source>
</reference>
<dbReference type="Gene3D" id="2.60.200.20">
    <property type="match status" value="1"/>
</dbReference>
<dbReference type="AlphaFoldDB" id="A0A0U5B8F8"/>
<dbReference type="PROSITE" id="PS50006">
    <property type="entry name" value="FHA_DOMAIN"/>
    <property type="match status" value="1"/>
</dbReference>
<keyword evidence="1" id="KW-0597">Phosphoprotein</keyword>
<evidence type="ECO:0000256" key="1">
    <source>
        <dbReference type="ARBA" id="ARBA00022553"/>
    </source>
</evidence>
<reference evidence="4" key="1">
    <citation type="submission" date="2015-12" db="EMBL/GenBank/DDBJ databases">
        <authorList>
            <person name="Shamseldin A."/>
            <person name="Moawad H."/>
            <person name="Abd El-Rahim W.M."/>
            <person name="Sadowsky M.J."/>
        </authorList>
    </citation>
    <scope>NUCLEOTIDE SEQUENCE [LARGE SCALE GENOMIC DNA]</scope>
    <source>
        <strain evidence="4">JAM AC0309</strain>
    </source>
</reference>
<protein>
    <submittedName>
        <fullName evidence="3">Transcriptional regulator</fullName>
    </submittedName>
</protein>
<feature type="domain" description="FHA" evidence="2">
    <location>
        <begin position="73"/>
        <end position="122"/>
    </location>
</feature>
<dbReference type="InterPro" id="IPR008984">
    <property type="entry name" value="SMAD_FHA_dom_sf"/>
</dbReference>
<evidence type="ECO:0000259" key="2">
    <source>
        <dbReference type="PROSITE" id="PS50006"/>
    </source>
</evidence>
<dbReference type="PANTHER" id="PTHR23308">
    <property type="entry name" value="NUCLEAR INHIBITOR OF PROTEIN PHOSPHATASE-1"/>
    <property type="match status" value="1"/>
</dbReference>
<dbReference type="RefSeq" id="WP_096421249.1">
    <property type="nucleotide sequence ID" value="NZ_AP017315.1"/>
</dbReference>
<dbReference type="InterPro" id="IPR000253">
    <property type="entry name" value="FHA_dom"/>
</dbReference>
<proteinExistence type="predicted"/>
<dbReference type="SMART" id="SM00240">
    <property type="entry name" value="FHA"/>
    <property type="match status" value="1"/>
</dbReference>
<name>A0A0U5B8F8_9MICO</name>
<evidence type="ECO:0000313" key="3">
    <source>
        <dbReference type="EMBL" id="BAU32128.1"/>
    </source>
</evidence>
<dbReference type="InterPro" id="IPR050923">
    <property type="entry name" value="Cell_Proc_Reg/RNA_Proc"/>
</dbReference>
<sequence>MADNTAGGEREYRPQDTTVHYGPEFAAQLAAMEAGVRTGELDIISALPSGSAVLIVRRGPNTGARFLLDGDQTIAGRHPDADIFLDDVTVSRKHAEFVRSGTRFAVRDLGSLNGTFYNGERIDDTVPLVDGAEVQVGKFHLTFYSSRHDQPQGA</sequence>
<evidence type="ECO:0000313" key="4">
    <source>
        <dbReference type="Proteomes" id="UP000218965"/>
    </source>
</evidence>
<dbReference type="OrthoDB" id="9815925at2"/>
<organism evidence="3 4">
    <name type="scientific">Microcella alkaliphila</name>
    <dbReference type="NCBI Taxonomy" id="279828"/>
    <lineage>
        <taxon>Bacteria</taxon>
        <taxon>Bacillati</taxon>
        <taxon>Actinomycetota</taxon>
        <taxon>Actinomycetes</taxon>
        <taxon>Micrococcales</taxon>
        <taxon>Microbacteriaceae</taxon>
        <taxon>Microcella</taxon>
    </lineage>
</organism>
<dbReference type="Pfam" id="PF00498">
    <property type="entry name" value="FHA"/>
    <property type="match status" value="1"/>
</dbReference>
<gene>
    <name evidence="3" type="ORF">MalAC0309_1271</name>
</gene>
<dbReference type="EMBL" id="AP017315">
    <property type="protein sequence ID" value="BAU32128.1"/>
    <property type="molecule type" value="Genomic_DNA"/>
</dbReference>
<dbReference type="Proteomes" id="UP000218965">
    <property type="component" value="Chromosome"/>
</dbReference>